<comment type="caution">
    <text evidence="2">The sequence shown here is derived from an EMBL/GenBank/DDBJ whole genome shotgun (WGS) entry which is preliminary data.</text>
</comment>
<dbReference type="NCBIfam" id="NF038032">
    <property type="entry name" value="CehA_McbA_metalo"/>
    <property type="match status" value="1"/>
</dbReference>
<keyword evidence="3" id="KW-1185">Reference proteome</keyword>
<dbReference type="Proteomes" id="UP001599542">
    <property type="component" value="Unassembled WGS sequence"/>
</dbReference>
<gene>
    <name evidence="2" type="ORF">ACFW6T_22045</name>
</gene>
<dbReference type="EMBL" id="JBHYPX010000047">
    <property type="protein sequence ID" value="MFE1354675.1"/>
    <property type="molecule type" value="Genomic_DNA"/>
</dbReference>
<evidence type="ECO:0000259" key="1">
    <source>
        <dbReference type="SMART" id="SM00481"/>
    </source>
</evidence>
<reference evidence="2 3" key="1">
    <citation type="submission" date="2024-09" db="EMBL/GenBank/DDBJ databases">
        <title>The Natural Products Discovery Center: Release of the First 8490 Sequenced Strains for Exploring Actinobacteria Biosynthetic Diversity.</title>
        <authorList>
            <person name="Kalkreuter E."/>
            <person name="Kautsar S.A."/>
            <person name="Yang D."/>
            <person name="Bader C.D."/>
            <person name="Teijaro C.N."/>
            <person name="Fluegel L."/>
            <person name="Davis C.M."/>
            <person name="Simpson J.R."/>
            <person name="Lauterbach L."/>
            <person name="Steele A.D."/>
            <person name="Gui C."/>
            <person name="Meng S."/>
            <person name="Li G."/>
            <person name="Viehrig K."/>
            <person name="Ye F."/>
            <person name="Su P."/>
            <person name="Kiefer A.F."/>
            <person name="Nichols A."/>
            <person name="Cepeda A.J."/>
            <person name="Yan W."/>
            <person name="Fan B."/>
            <person name="Jiang Y."/>
            <person name="Adhikari A."/>
            <person name="Zheng C.-J."/>
            <person name="Schuster L."/>
            <person name="Cowan T.M."/>
            <person name="Smanski M.J."/>
            <person name="Chevrette M.G."/>
            <person name="De Carvalho L.P.S."/>
            <person name="Shen B."/>
        </authorList>
    </citation>
    <scope>NUCLEOTIDE SEQUENCE [LARGE SCALE GENOMIC DNA]</scope>
    <source>
        <strain evidence="2 3">NPDC058753</strain>
    </source>
</reference>
<dbReference type="InterPro" id="IPR003141">
    <property type="entry name" value="Pol/His_phosphatase_N"/>
</dbReference>
<dbReference type="InterPro" id="IPR016195">
    <property type="entry name" value="Pol/histidinol_Pase-like"/>
</dbReference>
<dbReference type="InterPro" id="IPR052018">
    <property type="entry name" value="PHP_domain"/>
</dbReference>
<evidence type="ECO:0000313" key="2">
    <source>
        <dbReference type="EMBL" id="MFE1354675.1"/>
    </source>
</evidence>
<dbReference type="SMART" id="SM00481">
    <property type="entry name" value="POLIIIAc"/>
    <property type="match status" value="1"/>
</dbReference>
<evidence type="ECO:0000313" key="3">
    <source>
        <dbReference type="Proteomes" id="UP001599542"/>
    </source>
</evidence>
<dbReference type="Gene3D" id="3.20.20.140">
    <property type="entry name" value="Metal-dependent hydrolases"/>
    <property type="match status" value="1"/>
</dbReference>
<sequence length="302" mass="32595">MIALPFARPGRFWRGNLHTHTDRSDGALSPEETARRYREAGYDFLAVTDHFRPAHGYPVTDTRPLRAPGFTTLIGAELHAPRTEFTSEWHILAVGLPLDFAPPSPGESGPELARRARAAGAFVGMAHPAASLLTEADAQRLDAAHAVEVHNALSAYEDRGDSWHLAETLLNRGRRLHAYAADDAHFQPQDPPGCAAWVQVRAAELAPGALLAALKAGHYYSSTGPELLDVSLADGRITVRCSPARKVLVTGGRPGKQVATGRADGELTGCTLPLAMFRGTWCRVTVEDAHGRRAWSNPIQLG</sequence>
<dbReference type="RefSeq" id="WP_380327196.1">
    <property type="nucleotide sequence ID" value="NZ_JBHYPW010000037.1"/>
</dbReference>
<dbReference type="PANTHER" id="PTHR42924:SF3">
    <property type="entry name" value="POLYMERASE_HISTIDINOL PHOSPHATASE N-TERMINAL DOMAIN-CONTAINING PROTEIN"/>
    <property type="match status" value="1"/>
</dbReference>
<organism evidence="2 3">
    <name type="scientific">Kitasatospora phosalacinea</name>
    <dbReference type="NCBI Taxonomy" id="2065"/>
    <lineage>
        <taxon>Bacteria</taxon>
        <taxon>Bacillati</taxon>
        <taxon>Actinomycetota</taxon>
        <taxon>Actinomycetes</taxon>
        <taxon>Kitasatosporales</taxon>
        <taxon>Streptomycetaceae</taxon>
        <taxon>Kitasatospora</taxon>
    </lineage>
</organism>
<feature type="domain" description="Polymerase/histidinol phosphatase N-terminal" evidence="1">
    <location>
        <begin position="15"/>
        <end position="82"/>
    </location>
</feature>
<dbReference type="SUPFAM" id="SSF89550">
    <property type="entry name" value="PHP domain-like"/>
    <property type="match status" value="1"/>
</dbReference>
<proteinExistence type="predicted"/>
<name>A0ABW6GPJ7_9ACTN</name>
<protein>
    <submittedName>
        <fullName evidence="2">CehA/McbA family metallohydrolase</fullName>
    </submittedName>
</protein>
<dbReference type="PANTHER" id="PTHR42924">
    <property type="entry name" value="EXONUCLEASE"/>
    <property type="match status" value="1"/>
</dbReference>
<accession>A0ABW6GPJ7</accession>